<evidence type="ECO:0000313" key="4">
    <source>
        <dbReference type="Proteomes" id="UP000469523"/>
    </source>
</evidence>
<keyword evidence="2" id="KW-0732">Signal</keyword>
<feature type="region of interest" description="Disordered" evidence="1">
    <location>
        <begin position="27"/>
        <end position="48"/>
    </location>
</feature>
<name>A0A6N7Y676_9FIRM</name>
<evidence type="ECO:0008006" key="5">
    <source>
        <dbReference type="Google" id="ProtNLM"/>
    </source>
</evidence>
<sequence length="320" mass="36362">MKNRKSIFIVFMSMILVLSLAGCKKKNPEKADPSKNPTEAVNNSSDTEKDKATIMKEFDSALKTNDLSKIVKFVDDNIEGLSQIEGDRMVLDLETALEESLNAIMDNIFEIDSNGELMSIAGTELFFPEDKVKDIKNDELKKQITQLLENKYKLINLEGNFYPVTDYEKLKKYNNYVSNEVKEYIEIKAMDSNTPVVIDAGLQISYDDLASRIVKTENYIQQYSGVKRYEEVLRLYRGKLALYLDGVDNTPISDNTTNKIHNDILESYKKTANIKDSVTAHIVNKYINVIEENDLIINKAVQDEVVSLVNEAISILEVTK</sequence>
<gene>
    <name evidence="3" type="ORF">FYJ83_19055</name>
</gene>
<dbReference type="RefSeq" id="WP_154443113.1">
    <property type="nucleotide sequence ID" value="NZ_JAHLPJ010000001.1"/>
</dbReference>
<accession>A0A6N7Y676</accession>
<reference evidence="3 4" key="1">
    <citation type="submission" date="2019-09" db="EMBL/GenBank/DDBJ databases">
        <title>In-depth cultivation of the pig gut microbiome towards novel bacterial diversity and tailored functional studies.</title>
        <authorList>
            <person name="Wylensek D."/>
            <person name="Hitch T.C.A."/>
            <person name="Clavel T."/>
        </authorList>
    </citation>
    <scope>NUCLEOTIDE SEQUENCE [LARGE SCALE GENOMIC DNA]</scope>
    <source>
        <strain evidence="3 4">WCA3-693-APC-4?</strain>
    </source>
</reference>
<organism evidence="3 4">
    <name type="scientific">Tissierella pigra</name>
    <dbReference type="NCBI Taxonomy" id="2607614"/>
    <lineage>
        <taxon>Bacteria</taxon>
        <taxon>Bacillati</taxon>
        <taxon>Bacillota</taxon>
        <taxon>Tissierellia</taxon>
        <taxon>Tissierellales</taxon>
        <taxon>Tissierellaceae</taxon>
        <taxon>Tissierella</taxon>
    </lineage>
</organism>
<evidence type="ECO:0000313" key="3">
    <source>
        <dbReference type="EMBL" id="MSU03560.1"/>
    </source>
</evidence>
<evidence type="ECO:0000256" key="1">
    <source>
        <dbReference type="SAM" id="MobiDB-lite"/>
    </source>
</evidence>
<protein>
    <recommendedName>
        <fullName evidence="5">Lipoprotein</fullName>
    </recommendedName>
</protein>
<proteinExistence type="predicted"/>
<comment type="caution">
    <text evidence="3">The sequence shown here is derived from an EMBL/GenBank/DDBJ whole genome shotgun (WGS) entry which is preliminary data.</text>
</comment>
<dbReference type="EMBL" id="VUNQ01000092">
    <property type="protein sequence ID" value="MSU03560.1"/>
    <property type="molecule type" value="Genomic_DNA"/>
</dbReference>
<feature type="compositionally biased region" description="Polar residues" evidence="1">
    <location>
        <begin position="35"/>
        <end position="45"/>
    </location>
</feature>
<dbReference type="AlphaFoldDB" id="A0A6N7Y676"/>
<dbReference type="Proteomes" id="UP000469523">
    <property type="component" value="Unassembled WGS sequence"/>
</dbReference>
<feature type="chain" id="PRO_5039543384" description="Lipoprotein" evidence="2">
    <location>
        <begin position="22"/>
        <end position="320"/>
    </location>
</feature>
<evidence type="ECO:0000256" key="2">
    <source>
        <dbReference type="SAM" id="SignalP"/>
    </source>
</evidence>
<feature type="signal peptide" evidence="2">
    <location>
        <begin position="1"/>
        <end position="21"/>
    </location>
</feature>
<keyword evidence="4" id="KW-1185">Reference proteome</keyword>
<dbReference type="PROSITE" id="PS51257">
    <property type="entry name" value="PROKAR_LIPOPROTEIN"/>
    <property type="match status" value="1"/>
</dbReference>